<dbReference type="PANTHER" id="PTHR10917">
    <property type="entry name" value="DNA-DIRECTED RNA POLYMERASES I, II, AND III SUBUNIT RPABC3"/>
    <property type="match status" value="1"/>
</dbReference>
<feature type="compositionally biased region" description="Basic and acidic residues" evidence="4">
    <location>
        <begin position="461"/>
        <end position="472"/>
    </location>
</feature>
<gene>
    <name evidence="5" type="ORF">SeLEV6574_g04368</name>
</gene>
<evidence type="ECO:0000313" key="5">
    <source>
        <dbReference type="EMBL" id="TPX44650.1"/>
    </source>
</evidence>
<dbReference type="PANTHER" id="PTHR10917:SF0">
    <property type="entry name" value="DNA-DIRECTED RNA POLYMERASES I, II, AND III SUBUNIT RPABC3"/>
    <property type="match status" value="1"/>
</dbReference>
<dbReference type="Pfam" id="PF03870">
    <property type="entry name" value="RNA_pol_Rpb8"/>
    <property type="match status" value="1"/>
</dbReference>
<organism evidence="5 6">
    <name type="scientific">Synchytrium endobioticum</name>
    <dbReference type="NCBI Taxonomy" id="286115"/>
    <lineage>
        <taxon>Eukaryota</taxon>
        <taxon>Fungi</taxon>
        <taxon>Fungi incertae sedis</taxon>
        <taxon>Chytridiomycota</taxon>
        <taxon>Chytridiomycota incertae sedis</taxon>
        <taxon>Chytridiomycetes</taxon>
        <taxon>Synchytriales</taxon>
        <taxon>Synchytriaceae</taxon>
        <taxon>Synchytrium</taxon>
    </lineage>
</organism>
<dbReference type="InterPro" id="IPR005570">
    <property type="entry name" value="RPABC3"/>
</dbReference>
<comment type="subcellular location">
    <subcellularLocation>
        <location evidence="1">Nucleus</location>
    </subcellularLocation>
</comment>
<reference evidence="5 6" key="1">
    <citation type="journal article" date="2019" name="Sci. Rep.">
        <title>Comparative genomics of chytrid fungi reveal insights into the obligate biotrophic and pathogenic lifestyle of Synchytrium endobioticum.</title>
        <authorList>
            <person name="van de Vossenberg B.T.L.H."/>
            <person name="Warris S."/>
            <person name="Nguyen H.D.T."/>
            <person name="van Gent-Pelzer M.P.E."/>
            <person name="Joly D.L."/>
            <person name="van de Geest H.C."/>
            <person name="Bonants P.J.M."/>
            <person name="Smith D.S."/>
            <person name="Levesque C.A."/>
            <person name="van der Lee T.A.J."/>
        </authorList>
    </citation>
    <scope>NUCLEOTIDE SEQUENCE [LARGE SCALE GENOMIC DNA]</scope>
    <source>
        <strain evidence="5 6">LEV6574</strain>
    </source>
</reference>
<dbReference type="SUPFAM" id="SSF50249">
    <property type="entry name" value="Nucleic acid-binding proteins"/>
    <property type="match status" value="1"/>
</dbReference>
<keyword evidence="3" id="KW-0539">Nucleus</keyword>
<dbReference type="AlphaFoldDB" id="A0A507D0F2"/>
<dbReference type="GO" id="GO:0003899">
    <property type="term" value="F:DNA-directed RNA polymerase activity"/>
    <property type="evidence" value="ECO:0007669"/>
    <property type="project" value="InterPro"/>
</dbReference>
<protein>
    <recommendedName>
        <fullName evidence="7">DNA-directed RNA polymerase</fullName>
    </recommendedName>
</protein>
<dbReference type="OrthoDB" id="20018at2759"/>
<dbReference type="EMBL" id="QEAM01000173">
    <property type="protein sequence ID" value="TPX44650.1"/>
    <property type="molecule type" value="Genomic_DNA"/>
</dbReference>
<dbReference type="VEuPathDB" id="FungiDB:SeMB42_g00610"/>
<dbReference type="GO" id="GO:0006351">
    <property type="term" value="P:DNA-templated transcription"/>
    <property type="evidence" value="ECO:0007669"/>
    <property type="project" value="InterPro"/>
</dbReference>
<evidence type="ECO:0000313" key="6">
    <source>
        <dbReference type="Proteomes" id="UP000320475"/>
    </source>
</evidence>
<dbReference type="Proteomes" id="UP000320475">
    <property type="component" value="Unassembled WGS sequence"/>
</dbReference>
<dbReference type="InterPro" id="IPR012340">
    <property type="entry name" value="NA-bd_OB-fold"/>
</dbReference>
<dbReference type="GO" id="GO:0005665">
    <property type="term" value="C:RNA polymerase II, core complex"/>
    <property type="evidence" value="ECO:0007669"/>
    <property type="project" value="TreeGrafter"/>
</dbReference>
<sequence length="491" mass="54342">MVFTTNIAADYNDQFEVKDVDKDGKKFDRVSRILASSQTGNMEMTLDVNSELYPIEIGEMYAVRLTSSIERELAGGTRRRDPAAAAQPWRDGAKGTLADEYEYVMYGKIYKHDELKADQDTISSLYVSFGGLILNLHGDYRSLQDFAVGSNVVAFRYTMGFVHISALHLLNTACVARSISSNRQPKMAELSHAKTMEIVQATLSHWSKSYMDVASSIPEWKYYTQAPHTNRANHTEVLAVWSKPAKTGPICRAFARVWFEHRIEPTPVLSYRFESQSLIHKILLPAPDRIDASCIDMAAMHLGNPAKCIPQIIASKERVAQHIHDGKLLRDLKRRPTPSADDILADMLRQAQPSAAVVDTTMGGSGKVPFERIFYRDGNVAKPTCGPYGEMVVPKRVEPECWKTLSNSLQSSSGPAVGAADGGAWAAHDGECVAASKIQQAWRLRRGRVNHDENVQDETDGNDHDSGGHQEPEDNVDADNDNSAFGENTLG</sequence>
<comment type="similarity">
    <text evidence="2">Belongs to the eukaryotic RPB8 RNA polymerase subunit family.</text>
</comment>
<accession>A0A507D0F2</accession>
<dbReference type="GO" id="GO:0005736">
    <property type="term" value="C:RNA polymerase I complex"/>
    <property type="evidence" value="ECO:0007669"/>
    <property type="project" value="TreeGrafter"/>
</dbReference>
<evidence type="ECO:0000256" key="4">
    <source>
        <dbReference type="SAM" id="MobiDB-lite"/>
    </source>
</evidence>
<dbReference type="GO" id="GO:0005666">
    <property type="term" value="C:RNA polymerase III complex"/>
    <property type="evidence" value="ECO:0007669"/>
    <property type="project" value="TreeGrafter"/>
</dbReference>
<proteinExistence type="inferred from homology"/>
<dbReference type="SMART" id="SM00658">
    <property type="entry name" value="RPOL8c"/>
    <property type="match status" value="1"/>
</dbReference>
<name>A0A507D0F2_9FUNG</name>
<comment type="caution">
    <text evidence="5">The sequence shown here is derived from an EMBL/GenBank/DDBJ whole genome shotgun (WGS) entry which is preliminary data.</text>
</comment>
<dbReference type="Gene3D" id="2.40.50.140">
    <property type="entry name" value="Nucleic acid-binding proteins"/>
    <property type="match status" value="1"/>
</dbReference>
<evidence type="ECO:0008006" key="7">
    <source>
        <dbReference type="Google" id="ProtNLM"/>
    </source>
</evidence>
<feature type="compositionally biased region" description="Polar residues" evidence="4">
    <location>
        <begin position="481"/>
        <end position="491"/>
    </location>
</feature>
<evidence type="ECO:0000256" key="3">
    <source>
        <dbReference type="ARBA" id="ARBA00023242"/>
    </source>
</evidence>
<feature type="region of interest" description="Disordered" evidence="4">
    <location>
        <begin position="447"/>
        <end position="491"/>
    </location>
</feature>
<evidence type="ECO:0000256" key="1">
    <source>
        <dbReference type="ARBA" id="ARBA00004123"/>
    </source>
</evidence>
<evidence type="ECO:0000256" key="2">
    <source>
        <dbReference type="ARBA" id="ARBA00008912"/>
    </source>
</evidence>